<evidence type="ECO:0000313" key="2">
    <source>
        <dbReference type="Proteomes" id="UP000663828"/>
    </source>
</evidence>
<accession>A0A816HIC2</accession>
<protein>
    <submittedName>
        <fullName evidence="1">Uncharacterized protein</fullName>
    </submittedName>
</protein>
<organism evidence="1 2">
    <name type="scientific">Adineta ricciae</name>
    <name type="common">Rotifer</name>
    <dbReference type="NCBI Taxonomy" id="249248"/>
    <lineage>
        <taxon>Eukaryota</taxon>
        <taxon>Metazoa</taxon>
        <taxon>Spiralia</taxon>
        <taxon>Gnathifera</taxon>
        <taxon>Rotifera</taxon>
        <taxon>Eurotatoria</taxon>
        <taxon>Bdelloidea</taxon>
        <taxon>Adinetida</taxon>
        <taxon>Adinetidae</taxon>
        <taxon>Adineta</taxon>
    </lineage>
</organism>
<proteinExistence type="predicted"/>
<dbReference type="AlphaFoldDB" id="A0A816HIC2"/>
<reference evidence="1" key="1">
    <citation type="submission" date="2021-02" db="EMBL/GenBank/DDBJ databases">
        <authorList>
            <person name="Nowell W R."/>
        </authorList>
    </citation>
    <scope>NUCLEOTIDE SEQUENCE</scope>
</reference>
<comment type="caution">
    <text evidence="1">The sequence shown here is derived from an EMBL/GenBank/DDBJ whole genome shotgun (WGS) entry which is preliminary data.</text>
</comment>
<keyword evidence="2" id="KW-1185">Reference proteome</keyword>
<feature type="non-terminal residue" evidence="1">
    <location>
        <position position="1"/>
    </location>
</feature>
<dbReference type="EMBL" id="CAJNOR010017391">
    <property type="protein sequence ID" value="CAF1687267.1"/>
    <property type="molecule type" value="Genomic_DNA"/>
</dbReference>
<name>A0A816HIC2_ADIRI</name>
<evidence type="ECO:0000313" key="1">
    <source>
        <dbReference type="EMBL" id="CAF1687267.1"/>
    </source>
</evidence>
<gene>
    <name evidence="1" type="ORF">XAT740_LOCUS62323</name>
</gene>
<sequence length="37" mass="4032">GLEIVNPNAAEKDRTGIESQKYFSNSLGFTKISSKTT</sequence>
<dbReference type="Proteomes" id="UP000663828">
    <property type="component" value="Unassembled WGS sequence"/>
</dbReference>